<feature type="domain" description="SCP2" evidence="2">
    <location>
        <begin position="14"/>
        <end position="107"/>
    </location>
</feature>
<proteinExistence type="inferred from homology"/>
<gene>
    <name evidence="1" type="primary">ubiJ</name>
    <name evidence="3" type="ORF">E4P82_01520</name>
</gene>
<comment type="caution">
    <text evidence="3">The sequence shown here is derived from an EMBL/GenBank/DDBJ whole genome shotgun (WGS) entry which is preliminary data.</text>
</comment>
<organism evidence="3 4">
    <name type="scientific">Candidatus Competibacter phosphatis</name>
    <dbReference type="NCBI Taxonomy" id="221280"/>
    <lineage>
        <taxon>Bacteria</taxon>
        <taxon>Pseudomonadati</taxon>
        <taxon>Pseudomonadota</taxon>
        <taxon>Gammaproteobacteria</taxon>
        <taxon>Candidatus Competibacteraceae</taxon>
        <taxon>Candidatus Competibacter</taxon>
    </lineage>
</organism>
<dbReference type="Proteomes" id="UP000760480">
    <property type="component" value="Unassembled WGS sequence"/>
</dbReference>
<dbReference type="InterPro" id="IPR036527">
    <property type="entry name" value="SCP2_sterol-bd_dom_sf"/>
</dbReference>
<evidence type="ECO:0000313" key="4">
    <source>
        <dbReference type="Proteomes" id="UP000760480"/>
    </source>
</evidence>
<comment type="subcellular location">
    <subcellularLocation>
        <location evidence="1">Cytoplasm</location>
    </subcellularLocation>
</comment>
<comment type="pathway">
    <text evidence="1">Cofactor biosynthesis; ubiquinone biosynthesis.</text>
</comment>
<evidence type="ECO:0000313" key="3">
    <source>
        <dbReference type="EMBL" id="NMQ17991.1"/>
    </source>
</evidence>
<dbReference type="InterPro" id="IPR038989">
    <property type="entry name" value="UbiJ"/>
</dbReference>
<keyword evidence="1" id="KW-0963">Cytoplasm</keyword>
<dbReference type="SUPFAM" id="SSF55718">
    <property type="entry name" value="SCP-like"/>
    <property type="match status" value="1"/>
</dbReference>
<dbReference type="HAMAP" id="MF_02215">
    <property type="entry name" value="UbiJ"/>
    <property type="match status" value="1"/>
</dbReference>
<comment type="function">
    <text evidence="1">Required for ubiquinone (coenzyme Q) biosynthesis. Binds hydrophobic ubiquinone biosynthetic intermediates via its SCP2 domain and is essential for the stability of the Ubi complex. May constitute a docking platform where Ubi enzymes assemble and access their SCP2-bound polyprenyl substrates.</text>
</comment>
<protein>
    <recommendedName>
        <fullName evidence="1">Ubiquinone biosynthesis accessory factor UbiJ</fullName>
    </recommendedName>
</protein>
<accession>A0ABX1TJ20</accession>
<evidence type="ECO:0000259" key="2">
    <source>
        <dbReference type="Pfam" id="PF02036"/>
    </source>
</evidence>
<dbReference type="PANTHER" id="PTHR38693">
    <property type="entry name" value="UBIQUINONE BIOSYNTHESIS PROTEIN UBIJ"/>
    <property type="match status" value="1"/>
</dbReference>
<dbReference type="EMBL" id="SPMZ01000005">
    <property type="protein sequence ID" value="NMQ17991.1"/>
    <property type="molecule type" value="Genomic_DNA"/>
</dbReference>
<dbReference type="PANTHER" id="PTHR38693:SF1">
    <property type="entry name" value="UBIQUINONE BIOSYNTHESIS ACCESSORY FACTOR UBIJ"/>
    <property type="match status" value="1"/>
</dbReference>
<dbReference type="InterPro" id="IPR003033">
    <property type="entry name" value="SCP2_sterol-bd_dom"/>
</dbReference>
<sequence>MTPAVIAASLETALNLVLRLDPEMFPRLGALSGHVIAIEPSGMAMTFYLLPKPDGIQVTGRAEAEPSVRIRATPAALFRQWRGQRASGDEIAIEGDVGAGREFQAILARLDIDWEEHLSRVVGDVVARRLGGLWEGLRAWSGRTGDVLPRDGGEYVQHELRLLPPRQAIEQFLHAVDLLREDADRLAARVERLRRWPMIGEPR</sequence>
<keyword evidence="4" id="KW-1185">Reference proteome</keyword>
<comment type="similarity">
    <text evidence="1">Belongs to the UbiJ family.</text>
</comment>
<reference evidence="3 4" key="1">
    <citation type="submission" date="2019-03" db="EMBL/GenBank/DDBJ databases">
        <title>Metabolic reconstructions from genomes of highly enriched 'Candidatus Accumulibacter' and 'Candidatus Competibacter' bioreactor populations.</title>
        <authorList>
            <person name="Annavajhala M.K."/>
            <person name="Welles L."/>
            <person name="Abbas B."/>
            <person name="Sorokin D."/>
            <person name="Park H."/>
            <person name="Van Loosdrecht M."/>
            <person name="Chandran K."/>
        </authorList>
    </citation>
    <scope>NUCLEOTIDE SEQUENCE [LARGE SCALE GENOMIC DNA]</scope>
    <source>
        <strain evidence="3 4">SBR_G</strain>
    </source>
</reference>
<dbReference type="Pfam" id="PF02036">
    <property type="entry name" value="SCP2"/>
    <property type="match status" value="1"/>
</dbReference>
<evidence type="ECO:0000256" key="1">
    <source>
        <dbReference type="HAMAP-Rule" id="MF_02215"/>
    </source>
</evidence>
<keyword evidence="1" id="KW-0831">Ubiquinone biosynthesis</keyword>
<name>A0ABX1TJ20_9GAMM</name>
<dbReference type="RefSeq" id="WP_169247249.1">
    <property type="nucleotide sequence ID" value="NZ_SPMZ01000005.1"/>
</dbReference>